<dbReference type="RefSeq" id="WP_368499867.1">
    <property type="nucleotide sequence ID" value="NZ_CP162511.1"/>
</dbReference>
<gene>
    <name evidence="1" type="ORF">ABFY20_06570</name>
</gene>
<organism evidence="1">
    <name type="scientific">Herbiconiux sp. A18JL235</name>
    <dbReference type="NCBI Taxonomy" id="3152363"/>
    <lineage>
        <taxon>Bacteria</taxon>
        <taxon>Bacillati</taxon>
        <taxon>Actinomycetota</taxon>
        <taxon>Actinomycetes</taxon>
        <taxon>Micrococcales</taxon>
        <taxon>Microbacteriaceae</taxon>
        <taxon>Herbiconiux</taxon>
    </lineage>
</organism>
<proteinExistence type="predicted"/>
<name>A0AB39BN18_9MICO</name>
<dbReference type="AlphaFoldDB" id="A0AB39BN18"/>
<accession>A0AB39BN18</accession>
<evidence type="ECO:0000313" key="1">
    <source>
        <dbReference type="EMBL" id="XDI07502.1"/>
    </source>
</evidence>
<protein>
    <submittedName>
        <fullName evidence="1">Uncharacterized protein</fullName>
    </submittedName>
</protein>
<reference evidence="1" key="1">
    <citation type="submission" date="2024-05" db="EMBL/GenBank/DDBJ databases">
        <title>Herbiconiux sp. A18JL235.</title>
        <authorList>
            <person name="Zhang G."/>
        </authorList>
    </citation>
    <scope>NUCLEOTIDE SEQUENCE</scope>
    <source>
        <strain evidence="1">A18JL235</strain>
    </source>
</reference>
<sequence>MSTAIAASTVIDCASSSTSQVPGVRKVRGVMMANTANSTMKM</sequence>
<dbReference type="EMBL" id="CP162511">
    <property type="protein sequence ID" value="XDI07502.1"/>
    <property type="molecule type" value="Genomic_DNA"/>
</dbReference>